<keyword evidence="1" id="KW-0808">Transferase</keyword>
<keyword evidence="1" id="KW-0548">Nucleotidyltransferase</keyword>
<comment type="catalytic activity">
    <reaction evidence="1">
        <text>RNA(n) + a ribonucleoside 5'-triphosphate = RNA(n+1) + diphosphate</text>
        <dbReference type="Rhea" id="RHEA:21248"/>
        <dbReference type="Rhea" id="RHEA-COMP:14527"/>
        <dbReference type="Rhea" id="RHEA-COMP:17342"/>
        <dbReference type="ChEBI" id="CHEBI:33019"/>
        <dbReference type="ChEBI" id="CHEBI:61557"/>
        <dbReference type="ChEBI" id="CHEBI:140395"/>
        <dbReference type="EC" id="2.7.7.6"/>
    </reaction>
</comment>
<reference evidence="3" key="1">
    <citation type="submission" date="2021-05" db="EMBL/GenBank/DDBJ databases">
        <title>Genomic insights into ecological role and evolution of a novel Thermoplasmata order Candidatus Sysuiplasmatales.</title>
        <authorList>
            <person name="Yuan Y."/>
        </authorList>
    </citation>
    <scope>NUCLEOTIDE SEQUENCE</scope>
    <source>
        <strain evidence="3">TUT19-bin139</strain>
        <strain evidence="2">YP2-bin.285</strain>
    </source>
</reference>
<keyword evidence="1" id="KW-0963">Cytoplasm</keyword>
<accession>A0A8J7YXN8</accession>
<comment type="subcellular location">
    <subcellularLocation>
        <location evidence="1">Cytoplasm</location>
    </subcellularLocation>
</comment>
<keyword evidence="1" id="KW-0862">Zinc</keyword>
<dbReference type="HAMAP" id="MF_00615">
    <property type="entry name" value="RNApol_arch_Rpo12"/>
    <property type="match status" value="1"/>
</dbReference>
<dbReference type="GO" id="GO:0003677">
    <property type="term" value="F:DNA binding"/>
    <property type="evidence" value="ECO:0007669"/>
    <property type="project" value="InterPro"/>
</dbReference>
<keyword evidence="1" id="KW-0804">Transcription</keyword>
<comment type="subunit">
    <text evidence="1">Part of the RNA polymerase complex.</text>
</comment>
<feature type="binding site" evidence="1">
    <location>
        <position position="22"/>
    </location>
    <ligand>
        <name>Zn(2+)</name>
        <dbReference type="ChEBI" id="CHEBI:29105"/>
    </ligand>
</feature>
<evidence type="ECO:0000256" key="1">
    <source>
        <dbReference type="HAMAP-Rule" id="MF_00615"/>
    </source>
</evidence>
<dbReference type="GO" id="GO:0000428">
    <property type="term" value="C:DNA-directed RNA polymerase complex"/>
    <property type="evidence" value="ECO:0007669"/>
    <property type="project" value="UniProtKB-KW"/>
</dbReference>
<keyword evidence="1 3" id="KW-0240">DNA-directed RNA polymerase</keyword>
<comment type="caution">
    <text evidence="3">The sequence shown here is derived from an EMBL/GenBank/DDBJ whole genome shotgun (WGS) entry which is preliminary data.</text>
</comment>
<dbReference type="InterPro" id="IPR023464">
    <property type="entry name" value="Rpo12"/>
</dbReference>
<evidence type="ECO:0000313" key="3">
    <source>
        <dbReference type="EMBL" id="MBX8644794.1"/>
    </source>
</evidence>
<dbReference type="GO" id="GO:0005737">
    <property type="term" value="C:cytoplasm"/>
    <property type="evidence" value="ECO:0007669"/>
    <property type="project" value="UniProtKB-SubCell"/>
</dbReference>
<gene>
    <name evidence="1" type="primary">rpo12</name>
    <name evidence="1" type="synonym">rpoP</name>
    <name evidence="2" type="ORF">J9259_01715</name>
    <name evidence="3" type="ORF">KIY12_08770</name>
</gene>
<dbReference type="GO" id="GO:0008270">
    <property type="term" value="F:zinc ion binding"/>
    <property type="evidence" value="ECO:0007669"/>
    <property type="project" value="UniProtKB-UniRule"/>
</dbReference>
<dbReference type="AlphaFoldDB" id="A0A8J7YXN8"/>
<sequence>MYKCIRCGEPIRSGVNTFGLQCDKCGSKIFVKDRPSVKKQLISR</sequence>
<evidence type="ECO:0000313" key="2">
    <source>
        <dbReference type="EMBL" id="MBX8631230.1"/>
    </source>
</evidence>
<evidence type="ECO:0000313" key="4">
    <source>
        <dbReference type="Proteomes" id="UP000750197"/>
    </source>
</evidence>
<dbReference type="GO" id="GO:0003899">
    <property type="term" value="F:DNA-directed RNA polymerase activity"/>
    <property type="evidence" value="ECO:0007669"/>
    <property type="project" value="UniProtKB-UniRule"/>
</dbReference>
<comment type="similarity">
    <text evidence="1">Belongs to the archaeal Rpo12/eukaryotic RPC10 RNA polymerase subunit family.</text>
</comment>
<feature type="binding site" evidence="1">
    <location>
        <position position="7"/>
    </location>
    <ligand>
        <name>Zn(2+)</name>
        <dbReference type="ChEBI" id="CHEBI:29105"/>
    </ligand>
</feature>
<protein>
    <recommendedName>
        <fullName evidence="1">DNA-directed RNA polymerase subunit Rpo12</fullName>
        <ecNumber evidence="1">2.7.7.6</ecNumber>
    </recommendedName>
    <alternativeName>
        <fullName evidence="1">DNA-directed RNA polymerase subunit P</fullName>
    </alternativeName>
</protein>
<dbReference type="EMBL" id="JAGVSJ010000002">
    <property type="protein sequence ID" value="MBX8631230.1"/>
    <property type="molecule type" value="Genomic_DNA"/>
</dbReference>
<dbReference type="SUPFAM" id="SSF63393">
    <property type="entry name" value="RNA polymerase subunits"/>
    <property type="match status" value="1"/>
</dbReference>
<dbReference type="Proteomes" id="UP000750197">
    <property type="component" value="Unassembled WGS sequence"/>
</dbReference>
<keyword evidence="1" id="KW-0479">Metal-binding</keyword>
<dbReference type="EMBL" id="JAHEAC010000103">
    <property type="protein sequence ID" value="MBX8644794.1"/>
    <property type="molecule type" value="Genomic_DNA"/>
</dbReference>
<dbReference type="Gene3D" id="2.20.28.30">
    <property type="entry name" value="RNA polymerase ii, chain L"/>
    <property type="match status" value="1"/>
</dbReference>
<feature type="binding site" evidence="1">
    <location>
        <position position="25"/>
    </location>
    <ligand>
        <name>Zn(2+)</name>
        <dbReference type="ChEBI" id="CHEBI:29105"/>
    </ligand>
</feature>
<dbReference type="EC" id="2.7.7.6" evidence="1"/>
<comment type="function">
    <text evidence="1">DNA-dependent RNA polymerase (RNAP) catalyzes the transcription of DNA into RNA using the four ribonucleoside triphosphates as substrates.</text>
</comment>
<dbReference type="Proteomes" id="UP000716004">
    <property type="component" value="Unassembled WGS sequence"/>
</dbReference>
<dbReference type="GO" id="GO:0006351">
    <property type="term" value="P:DNA-templated transcription"/>
    <property type="evidence" value="ECO:0007669"/>
    <property type="project" value="UniProtKB-UniRule"/>
</dbReference>
<proteinExistence type="inferred from homology"/>
<name>A0A8J7YXN8_9ARCH</name>
<comment type="cofactor">
    <cofactor evidence="1">
        <name>Zn(2+)</name>
        <dbReference type="ChEBI" id="CHEBI:29105"/>
    </cofactor>
    <text evidence="1">Binds 1 zinc ion.</text>
</comment>
<dbReference type="InterPro" id="IPR029040">
    <property type="entry name" value="RPABC4/Spt4"/>
</dbReference>
<organism evidence="3 4">
    <name type="scientific">Candidatus Sysuiplasma superficiale</name>
    <dbReference type="NCBI Taxonomy" id="2823368"/>
    <lineage>
        <taxon>Archaea</taxon>
        <taxon>Methanobacteriati</taxon>
        <taxon>Thermoplasmatota</taxon>
        <taxon>Thermoplasmata</taxon>
        <taxon>Candidatus Sysuiplasmatales</taxon>
        <taxon>Candidatus Sysuiplasmataceae</taxon>
        <taxon>Candidatus Sysuiplasma</taxon>
    </lineage>
</organism>